<reference evidence="2" key="3">
    <citation type="submission" date="2025-08" db="UniProtKB">
        <authorList>
            <consortium name="Ensembl"/>
        </authorList>
    </citation>
    <scope>IDENTIFICATION</scope>
</reference>
<dbReference type="EMBL" id="CABD030119846">
    <property type="status" value="NOT_ANNOTATED_CDS"/>
    <property type="molecule type" value="Genomic_DNA"/>
</dbReference>
<reference evidence="3" key="1">
    <citation type="submission" date="2011-05" db="EMBL/GenBank/DDBJ databases">
        <title>Insights into the evolution of the great apes provided by the gorilla genome.</title>
        <authorList>
            <person name="Scally A."/>
        </authorList>
    </citation>
    <scope>NUCLEOTIDE SEQUENCE [LARGE SCALE GENOMIC DNA]</scope>
</reference>
<dbReference type="GO" id="GO:0045046">
    <property type="term" value="P:protein import into peroxisome membrane"/>
    <property type="evidence" value="ECO:0007669"/>
    <property type="project" value="InterPro"/>
</dbReference>
<dbReference type="GeneTree" id="ENSGT00940000159668"/>
<dbReference type="Ensembl" id="ENSGGOT00000057614.1">
    <property type="protein sequence ID" value="ENSGGOP00000047968.1"/>
    <property type="gene ID" value="ENSGGOG00000010324.3"/>
</dbReference>
<dbReference type="GO" id="GO:0005778">
    <property type="term" value="C:peroxisomal membrane"/>
    <property type="evidence" value="ECO:0007669"/>
    <property type="project" value="InterPro"/>
</dbReference>
<sequence>MKSDSSTSAAPLRGLGGPLRSSEPVRAVPARAPAVDLLEEAADLLVVHLDFRAALETCERAWQSLANHAVAEEPAGTSLEVKCSLCVVGIQALAEMDRWQEVLSWVLQYYQVPEKLPPKVLELCGNAYQSTWAKREFRLAMPAGSSSAWNMASRQTALLMLKPARSTMMTPSPPFSARLAMGSMCPGPS</sequence>
<keyword evidence="3" id="KW-1185">Reference proteome</keyword>
<reference evidence="2 3" key="2">
    <citation type="journal article" date="2012" name="Nature">
        <title>Insights into hominid evolution from the gorilla genome sequence.</title>
        <authorList>
            <person name="Scally A."/>
            <person name="Dutheil J.Y."/>
            <person name="Hillier L.W."/>
            <person name="Jordan G.E."/>
            <person name="Goodhead I."/>
            <person name="Herrero J."/>
            <person name="Hobolth A."/>
            <person name="Lappalainen T."/>
            <person name="Mailund T."/>
            <person name="Marques-Bonet T."/>
            <person name="McCarthy S."/>
            <person name="Montgomery S.H."/>
            <person name="Schwalie P.C."/>
            <person name="Tang Y.A."/>
            <person name="Ward M.C."/>
            <person name="Xue Y."/>
            <person name="Yngvadottir B."/>
            <person name="Alkan C."/>
            <person name="Andersen L.N."/>
            <person name="Ayub Q."/>
            <person name="Ball E.V."/>
            <person name="Beal K."/>
            <person name="Bradley B.J."/>
            <person name="Chen Y."/>
            <person name="Clee C.M."/>
            <person name="Fitzgerald S."/>
            <person name="Graves T.A."/>
            <person name="Gu Y."/>
            <person name="Heath P."/>
            <person name="Heger A."/>
            <person name="Karakoc E."/>
            <person name="Kolb-Kokocinski A."/>
            <person name="Laird G.K."/>
            <person name="Lunter G."/>
            <person name="Meader S."/>
            <person name="Mort M."/>
            <person name="Mullikin J.C."/>
            <person name="Munch K."/>
            <person name="O'Connor T.D."/>
            <person name="Phillips A.D."/>
            <person name="Prado-Martinez J."/>
            <person name="Rogers A.S."/>
            <person name="Sajjadian S."/>
            <person name="Schmidt D."/>
            <person name="Shaw K."/>
            <person name="Simpson J.T."/>
            <person name="Stenson P.D."/>
            <person name="Turner D.J."/>
            <person name="Vigilant L."/>
            <person name="Vilella A.J."/>
            <person name="Whitener W."/>
            <person name="Zhu B."/>
            <person name="Cooper D.N."/>
            <person name="de Jong P."/>
            <person name="Dermitzakis E.T."/>
            <person name="Eichler E.E."/>
            <person name="Flicek P."/>
            <person name="Goldman N."/>
            <person name="Mundy N.I."/>
            <person name="Ning Z."/>
            <person name="Odom D.T."/>
            <person name="Ponting C.P."/>
            <person name="Quail M.A."/>
            <person name="Ryder O.A."/>
            <person name="Searle S.M."/>
            <person name="Warren W.C."/>
            <person name="Wilson R.K."/>
            <person name="Schierup M.H."/>
            <person name="Rogers J."/>
            <person name="Tyler-Smith C."/>
            <person name="Durbin R."/>
        </authorList>
    </citation>
    <scope>NUCLEOTIDE SEQUENCE [LARGE SCALE GENOMIC DNA]</scope>
</reference>
<dbReference type="Proteomes" id="UP000001519">
    <property type="component" value="Chromosome 22"/>
</dbReference>
<evidence type="ECO:0000313" key="2">
    <source>
        <dbReference type="Ensembl" id="ENSGGOP00000047968.1"/>
    </source>
</evidence>
<dbReference type="InterPro" id="IPR010797">
    <property type="entry name" value="Pex26"/>
</dbReference>
<dbReference type="PANTHER" id="PTHR16262:SF2">
    <property type="entry name" value="PEROXISOME ASSEMBLY PROTEIN 26"/>
    <property type="match status" value="1"/>
</dbReference>
<dbReference type="AlphaFoldDB" id="A0A2I2ZL20"/>
<evidence type="ECO:0000313" key="3">
    <source>
        <dbReference type="Proteomes" id="UP000001519"/>
    </source>
</evidence>
<dbReference type="GO" id="GO:0044877">
    <property type="term" value="F:protein-containing complex binding"/>
    <property type="evidence" value="ECO:0007669"/>
    <property type="project" value="InterPro"/>
</dbReference>
<protein>
    <submittedName>
        <fullName evidence="2">Tubulin alpha 8</fullName>
    </submittedName>
</protein>
<dbReference type="Pfam" id="PF07163">
    <property type="entry name" value="Pex26"/>
    <property type="match status" value="1"/>
</dbReference>
<organism evidence="2 3">
    <name type="scientific">Gorilla gorilla gorilla</name>
    <name type="common">Western lowland gorilla</name>
    <dbReference type="NCBI Taxonomy" id="9595"/>
    <lineage>
        <taxon>Eukaryota</taxon>
        <taxon>Metazoa</taxon>
        <taxon>Chordata</taxon>
        <taxon>Craniata</taxon>
        <taxon>Vertebrata</taxon>
        <taxon>Euteleostomi</taxon>
        <taxon>Mammalia</taxon>
        <taxon>Eutheria</taxon>
        <taxon>Euarchontoglires</taxon>
        <taxon>Primates</taxon>
        <taxon>Haplorrhini</taxon>
        <taxon>Catarrhini</taxon>
        <taxon>Hominidae</taxon>
        <taxon>Gorilla</taxon>
    </lineage>
</organism>
<dbReference type="EMBL" id="CABD030119845">
    <property type="status" value="NOT_ANNOTATED_CDS"/>
    <property type="molecule type" value="Genomic_DNA"/>
</dbReference>
<evidence type="ECO:0000256" key="1">
    <source>
        <dbReference type="SAM" id="MobiDB-lite"/>
    </source>
</evidence>
<feature type="region of interest" description="Disordered" evidence="1">
    <location>
        <begin position="1"/>
        <end position="20"/>
    </location>
</feature>
<reference evidence="2" key="4">
    <citation type="submission" date="2025-09" db="UniProtKB">
        <authorList>
            <consortium name="Ensembl"/>
        </authorList>
    </citation>
    <scope>IDENTIFICATION</scope>
</reference>
<dbReference type="Bgee" id="ENSGGOG00000010324">
    <property type="expression patterns" value="Expressed in heart and 6 other cell types or tissues"/>
</dbReference>
<dbReference type="PANTHER" id="PTHR16262">
    <property type="entry name" value="PEROXISOME ASSEMBLY PROTEIN 26"/>
    <property type="match status" value="1"/>
</dbReference>
<accession>A0A2I2ZL20</accession>
<proteinExistence type="predicted"/>
<name>A0A2I2ZL20_GORGO</name>
<gene>
    <name evidence="2" type="primary">PEX26</name>
</gene>